<dbReference type="STRING" id="525897.Dbac_3311"/>
<proteinExistence type="inferred from homology"/>
<dbReference type="CDD" id="cd20736">
    <property type="entry name" value="PoNe_Nuclease"/>
    <property type="match status" value="1"/>
</dbReference>
<dbReference type="GO" id="GO:0003676">
    <property type="term" value="F:nucleic acid binding"/>
    <property type="evidence" value="ECO:0007669"/>
    <property type="project" value="InterPro"/>
</dbReference>
<dbReference type="Pfam" id="PF02021">
    <property type="entry name" value="UPF0102"/>
    <property type="match status" value="1"/>
</dbReference>
<gene>
    <name evidence="3" type="ordered locus">Dbac_3311</name>
</gene>
<evidence type="ECO:0000313" key="4">
    <source>
        <dbReference type="Proteomes" id="UP000002216"/>
    </source>
</evidence>
<dbReference type="HOGENOM" id="CLU_115353_2_1_7"/>
<dbReference type="Proteomes" id="UP000002216">
    <property type="component" value="Chromosome"/>
</dbReference>
<dbReference type="SUPFAM" id="SSF52980">
    <property type="entry name" value="Restriction endonuclease-like"/>
    <property type="match status" value="1"/>
</dbReference>
<evidence type="ECO:0000256" key="1">
    <source>
        <dbReference type="ARBA" id="ARBA00006738"/>
    </source>
</evidence>
<dbReference type="PANTHER" id="PTHR34039">
    <property type="entry name" value="UPF0102 PROTEIN YRAN"/>
    <property type="match status" value="1"/>
</dbReference>
<dbReference type="Gene3D" id="3.40.1350.10">
    <property type="match status" value="1"/>
</dbReference>
<name>C7LP67_DESBD</name>
<dbReference type="eggNOG" id="COG0792">
    <property type="taxonomic scope" value="Bacteria"/>
</dbReference>
<reference evidence="3 4" key="1">
    <citation type="journal article" date="2009" name="Stand. Genomic Sci.">
        <title>Complete genome sequence of Desulfomicrobium baculatum type strain (X).</title>
        <authorList>
            <person name="Copeland A."/>
            <person name="Spring S."/>
            <person name="Goker M."/>
            <person name="Schneider S."/>
            <person name="Lapidus A."/>
            <person name="Del Rio T.G."/>
            <person name="Tice H."/>
            <person name="Cheng J.F."/>
            <person name="Chen F."/>
            <person name="Nolan M."/>
            <person name="Bruce D."/>
            <person name="Goodwin L."/>
            <person name="Pitluck S."/>
            <person name="Ivanova N."/>
            <person name="Mavrommatis K."/>
            <person name="Ovchinnikova G."/>
            <person name="Pati A."/>
            <person name="Chen A."/>
            <person name="Palaniappan K."/>
            <person name="Land M."/>
            <person name="Hauser L."/>
            <person name="Chang Y.J."/>
            <person name="Jeffries C.C."/>
            <person name="Meincke L."/>
            <person name="Sims D."/>
            <person name="Brettin T."/>
            <person name="Detter J.C."/>
            <person name="Han C."/>
            <person name="Chain P."/>
            <person name="Bristow J."/>
            <person name="Eisen J.A."/>
            <person name="Markowitz V."/>
            <person name="Hugenholtz P."/>
            <person name="Kyrpides N.C."/>
            <person name="Klenk H.P."/>
            <person name="Lucas S."/>
        </authorList>
    </citation>
    <scope>NUCLEOTIDE SEQUENCE [LARGE SCALE GENOMIC DNA]</scope>
    <source>
        <strain evidence="4">DSM 4028 / VKM B-1378 / X</strain>
    </source>
</reference>
<dbReference type="EMBL" id="CP001629">
    <property type="protein sequence ID" value="ACU91383.1"/>
    <property type="molecule type" value="Genomic_DNA"/>
</dbReference>
<dbReference type="PANTHER" id="PTHR34039:SF1">
    <property type="entry name" value="UPF0102 PROTEIN YRAN"/>
    <property type="match status" value="1"/>
</dbReference>
<dbReference type="InterPro" id="IPR003509">
    <property type="entry name" value="UPF0102_YraN-like"/>
</dbReference>
<dbReference type="NCBIfam" id="TIGR00252">
    <property type="entry name" value="YraN family protein"/>
    <property type="match status" value="1"/>
</dbReference>
<comment type="similarity">
    <text evidence="1 2">Belongs to the UPF0102 family.</text>
</comment>
<dbReference type="KEGG" id="dba:Dbac_3311"/>
<dbReference type="AlphaFoldDB" id="C7LP67"/>
<evidence type="ECO:0000313" key="3">
    <source>
        <dbReference type="EMBL" id="ACU91383.1"/>
    </source>
</evidence>
<sequence>MAARHLITGQAGEELAAAFLVEKGMRIVERNFRCASGEIDLICEDAGTIVFVEVKTRSGAVRGEPGEAIGPAKKKRLIKAGALYLSRHRAWSRPCRFDLVGILFLHGETVVEHWEDIIDVRDGLDRGHAPWQPW</sequence>
<evidence type="ECO:0000256" key="2">
    <source>
        <dbReference type="HAMAP-Rule" id="MF_00048"/>
    </source>
</evidence>
<protein>
    <recommendedName>
        <fullName evidence="2">UPF0102 protein Dbac_3311</fullName>
    </recommendedName>
</protein>
<keyword evidence="4" id="KW-1185">Reference proteome</keyword>
<dbReference type="RefSeq" id="WP_015775470.1">
    <property type="nucleotide sequence ID" value="NC_013173.1"/>
</dbReference>
<dbReference type="OrthoDB" id="9794876at2"/>
<dbReference type="NCBIfam" id="NF009150">
    <property type="entry name" value="PRK12497.1-3"/>
    <property type="match status" value="1"/>
</dbReference>
<dbReference type="NCBIfam" id="NF009154">
    <property type="entry name" value="PRK12497.3-3"/>
    <property type="match status" value="1"/>
</dbReference>
<dbReference type="InterPro" id="IPR011335">
    <property type="entry name" value="Restrct_endonuc-II-like"/>
</dbReference>
<dbReference type="InterPro" id="IPR011856">
    <property type="entry name" value="tRNA_endonuc-like_dom_sf"/>
</dbReference>
<accession>C7LP67</accession>
<organism evidence="3 4">
    <name type="scientific">Desulfomicrobium baculatum (strain DSM 4028 / VKM B-1378 / X)</name>
    <name type="common">Desulfovibrio baculatus</name>
    <dbReference type="NCBI Taxonomy" id="525897"/>
    <lineage>
        <taxon>Bacteria</taxon>
        <taxon>Pseudomonadati</taxon>
        <taxon>Thermodesulfobacteriota</taxon>
        <taxon>Desulfovibrionia</taxon>
        <taxon>Desulfovibrionales</taxon>
        <taxon>Desulfomicrobiaceae</taxon>
        <taxon>Desulfomicrobium</taxon>
    </lineage>
</organism>
<dbReference type="HAMAP" id="MF_00048">
    <property type="entry name" value="UPF0102"/>
    <property type="match status" value="1"/>
</dbReference>